<organism evidence="1 2">
    <name type="scientific">Brucella intermedia</name>
    <dbReference type="NCBI Taxonomy" id="94625"/>
    <lineage>
        <taxon>Bacteria</taxon>
        <taxon>Pseudomonadati</taxon>
        <taxon>Pseudomonadota</taxon>
        <taxon>Alphaproteobacteria</taxon>
        <taxon>Hyphomicrobiales</taxon>
        <taxon>Brucellaceae</taxon>
        <taxon>Brucella/Ochrobactrum group</taxon>
        <taxon>Brucella</taxon>
    </lineage>
</organism>
<protein>
    <submittedName>
        <fullName evidence="1">Uncharacterized protein</fullName>
    </submittedName>
</protein>
<comment type="caution">
    <text evidence="1">The sequence shown here is derived from an EMBL/GenBank/DDBJ whole genome shotgun (WGS) entry which is preliminary data.</text>
</comment>
<dbReference type="Proteomes" id="UP000551563">
    <property type="component" value="Unassembled WGS sequence"/>
</dbReference>
<evidence type="ECO:0000313" key="1">
    <source>
        <dbReference type="EMBL" id="HHV66400.1"/>
    </source>
</evidence>
<accession>A0A7V6P8V1</accession>
<dbReference type="EMBL" id="DUMN01000062">
    <property type="protein sequence ID" value="HHV66400.1"/>
    <property type="molecule type" value="Genomic_DNA"/>
</dbReference>
<evidence type="ECO:0000313" key="2">
    <source>
        <dbReference type="Proteomes" id="UP000551563"/>
    </source>
</evidence>
<name>A0A7V6P8V1_9HYPH</name>
<proteinExistence type="predicted"/>
<gene>
    <name evidence="1" type="ORF">GXX48_01935</name>
</gene>
<dbReference type="AlphaFoldDB" id="A0A7V6P8V1"/>
<sequence length="62" mass="6846">MSALAVLLIAVISWAWCSPESLGRWLRKVWSGFGPINVNKHLHVDAKTLKAMADAIREKGSD</sequence>
<reference evidence="1 2" key="1">
    <citation type="journal article" date="2020" name="Biotechnol. Biofuels">
        <title>New insights from the biogas microbiome by comprehensive genome-resolved metagenomics of nearly 1600 species originating from multiple anaerobic digesters.</title>
        <authorList>
            <person name="Campanaro S."/>
            <person name="Treu L."/>
            <person name="Rodriguez-R L.M."/>
            <person name="Kovalovszki A."/>
            <person name="Ziels R.M."/>
            <person name="Maus I."/>
            <person name="Zhu X."/>
            <person name="Kougias P.G."/>
            <person name="Basile A."/>
            <person name="Luo G."/>
            <person name="Schluter A."/>
            <person name="Konstantinidis K.T."/>
            <person name="Angelidaki I."/>
        </authorList>
    </citation>
    <scope>NUCLEOTIDE SEQUENCE [LARGE SCALE GENOMIC DNA]</scope>
    <source>
        <strain evidence="1">AS04akNAM_66</strain>
    </source>
</reference>